<reference evidence="2 3" key="1">
    <citation type="journal article" date="2015" name="Stand. Genomic Sci.">
        <title>Genomic Encyclopedia of Bacterial and Archaeal Type Strains, Phase III: the genomes of soil and plant-associated and newly described type strains.</title>
        <authorList>
            <person name="Whitman W.B."/>
            <person name="Woyke T."/>
            <person name="Klenk H.P."/>
            <person name="Zhou Y."/>
            <person name="Lilburn T.G."/>
            <person name="Beck B.J."/>
            <person name="De Vos P."/>
            <person name="Vandamme P."/>
            <person name="Eisen J.A."/>
            <person name="Garrity G."/>
            <person name="Hugenholtz P."/>
            <person name="Kyrpides N.C."/>
        </authorList>
    </citation>
    <scope>NUCLEOTIDE SEQUENCE [LARGE SCALE GENOMIC DNA]</scope>
    <source>
        <strain evidence="2 3">CECT 7306</strain>
    </source>
</reference>
<protein>
    <submittedName>
        <fullName evidence="2">Uncharacterized protein</fullName>
    </submittedName>
</protein>
<dbReference type="AlphaFoldDB" id="A0A3N1HR50"/>
<comment type="caution">
    <text evidence="2">The sequence shown here is derived from an EMBL/GenBank/DDBJ whole genome shotgun (WGS) entry which is preliminary data.</text>
</comment>
<feature type="region of interest" description="Disordered" evidence="1">
    <location>
        <begin position="176"/>
        <end position="207"/>
    </location>
</feature>
<accession>A0A3N1HR50</accession>
<evidence type="ECO:0000313" key="2">
    <source>
        <dbReference type="EMBL" id="ROP44977.1"/>
    </source>
</evidence>
<dbReference type="RefSeq" id="WP_148058016.1">
    <property type="nucleotide sequence ID" value="NZ_RJKN01000002.1"/>
</dbReference>
<gene>
    <name evidence="2" type="ORF">EDC03_1107</name>
</gene>
<organism evidence="2 3">
    <name type="scientific">Pseudokineococcus lusitanus</name>
    <dbReference type="NCBI Taxonomy" id="763993"/>
    <lineage>
        <taxon>Bacteria</taxon>
        <taxon>Bacillati</taxon>
        <taxon>Actinomycetota</taxon>
        <taxon>Actinomycetes</taxon>
        <taxon>Kineosporiales</taxon>
        <taxon>Kineosporiaceae</taxon>
        <taxon>Pseudokineococcus</taxon>
    </lineage>
</organism>
<sequence>MDDHVEQYSPESARRLREATAALTAELDRFVEGAAGMHGGSAEMPAFFALADAVSRAAVDWQERAADHTGAYVLPLDADLDHLEDDEDEEDEGSVEISDAISVVSRWDLGVVDGDALVAAGRAAHRRMRPEEDDADTAVAVDGPAMAVQALLHEQGEPWYEVDGLEVLHGARVLLRPDPPAAPEPEHDDEVLDPFLGDPVDGVLPPPGEVVFGEGWG</sequence>
<evidence type="ECO:0000256" key="1">
    <source>
        <dbReference type="SAM" id="MobiDB-lite"/>
    </source>
</evidence>
<name>A0A3N1HR50_9ACTN</name>
<dbReference type="EMBL" id="RJKN01000002">
    <property type="protein sequence ID" value="ROP44977.1"/>
    <property type="molecule type" value="Genomic_DNA"/>
</dbReference>
<evidence type="ECO:0000313" key="3">
    <source>
        <dbReference type="Proteomes" id="UP000276232"/>
    </source>
</evidence>
<dbReference type="OrthoDB" id="3821838at2"/>
<dbReference type="InParanoid" id="A0A3N1HR50"/>
<keyword evidence="3" id="KW-1185">Reference proteome</keyword>
<proteinExistence type="predicted"/>
<dbReference type="Proteomes" id="UP000276232">
    <property type="component" value="Unassembled WGS sequence"/>
</dbReference>